<dbReference type="AlphaFoldDB" id="A0A951PTE2"/>
<dbReference type="Proteomes" id="UP000753908">
    <property type="component" value="Unassembled WGS sequence"/>
</dbReference>
<comment type="caution">
    <text evidence="1">The sequence shown here is derived from an EMBL/GenBank/DDBJ whole genome shotgun (WGS) entry which is preliminary data.</text>
</comment>
<proteinExistence type="predicted"/>
<reference evidence="1" key="1">
    <citation type="submission" date="2021-05" db="EMBL/GenBank/DDBJ databases">
        <authorList>
            <person name="Pietrasiak N."/>
            <person name="Ward R."/>
            <person name="Stajich J.E."/>
            <person name="Kurbessoian T."/>
        </authorList>
    </citation>
    <scope>NUCLEOTIDE SEQUENCE</scope>
    <source>
        <strain evidence="1">CPER-KK1</strain>
    </source>
</reference>
<gene>
    <name evidence="1" type="ORF">KME25_29900</name>
</gene>
<dbReference type="EMBL" id="JAHHIF010000066">
    <property type="protein sequence ID" value="MBW4548612.1"/>
    <property type="molecule type" value="Genomic_DNA"/>
</dbReference>
<organism evidence="1 2">
    <name type="scientific">Symplocastrum torsivum CPER-KK1</name>
    <dbReference type="NCBI Taxonomy" id="450513"/>
    <lineage>
        <taxon>Bacteria</taxon>
        <taxon>Bacillati</taxon>
        <taxon>Cyanobacteriota</taxon>
        <taxon>Cyanophyceae</taxon>
        <taxon>Oscillatoriophycideae</taxon>
        <taxon>Oscillatoriales</taxon>
        <taxon>Microcoleaceae</taxon>
        <taxon>Symplocastrum</taxon>
    </lineage>
</organism>
<sequence length="358" mass="40620">MDSNKLFECYAGGKRNLSEAYLSSTNLEQATFKRSQLYIDKRMPLPDWGTFFIEIGCHVAEWETGSNRLVIALAVPTRTCAAALAAFGVVLARANSSPNQVEIYEYFDKLCSLKKGTPIIYREGKKIRKGIYCGFSNENGQCLITVRLPTKNGDMICKVPPGEAQKVEPATSQDKRITLRTTGRCKFSGKAFIDACIGRIESFDFYKKSRLECVILGRSNILKQEIKEIPFGCCSSQRVYTEGRLQDVLRVREWLSDGQAYRSEVLSVDGSKPPRTQHGSIPSVTIFDGASGFLKWRDYWRNSHWIVVLDNTELHFMEAVYEINEGYRRSNRLSKVEIQNILSIPSGVELVIYQEERQ</sequence>
<name>A0A951PTE2_9CYAN</name>
<evidence type="ECO:0000313" key="1">
    <source>
        <dbReference type="EMBL" id="MBW4548612.1"/>
    </source>
</evidence>
<evidence type="ECO:0000313" key="2">
    <source>
        <dbReference type="Proteomes" id="UP000753908"/>
    </source>
</evidence>
<reference evidence="1" key="2">
    <citation type="journal article" date="2022" name="Microbiol. Resour. Announc.">
        <title>Metagenome Sequencing to Explore Phylogenomics of Terrestrial Cyanobacteria.</title>
        <authorList>
            <person name="Ward R.D."/>
            <person name="Stajich J.E."/>
            <person name="Johansen J.R."/>
            <person name="Huntemann M."/>
            <person name="Clum A."/>
            <person name="Foster B."/>
            <person name="Foster B."/>
            <person name="Roux S."/>
            <person name="Palaniappan K."/>
            <person name="Varghese N."/>
            <person name="Mukherjee S."/>
            <person name="Reddy T.B.K."/>
            <person name="Daum C."/>
            <person name="Copeland A."/>
            <person name="Chen I.A."/>
            <person name="Ivanova N.N."/>
            <person name="Kyrpides N.C."/>
            <person name="Shapiro N."/>
            <person name="Eloe-Fadrosh E.A."/>
            <person name="Pietrasiak N."/>
        </authorList>
    </citation>
    <scope>NUCLEOTIDE SEQUENCE</scope>
    <source>
        <strain evidence="1">CPER-KK1</strain>
    </source>
</reference>
<protein>
    <submittedName>
        <fullName evidence="1">Uncharacterized protein</fullName>
    </submittedName>
</protein>
<accession>A0A951PTE2</accession>